<feature type="domain" description="Penicillin-binding protein transpeptidase" evidence="2">
    <location>
        <begin position="179"/>
        <end position="488"/>
    </location>
</feature>
<dbReference type="GO" id="GO:0005886">
    <property type="term" value="C:plasma membrane"/>
    <property type="evidence" value="ECO:0007669"/>
    <property type="project" value="TreeGrafter"/>
</dbReference>
<dbReference type="Proteomes" id="UP000515823">
    <property type="component" value="Chromosome"/>
</dbReference>
<keyword evidence="1" id="KW-0472">Membrane</keyword>
<evidence type="ECO:0000259" key="2">
    <source>
        <dbReference type="Pfam" id="PF00905"/>
    </source>
</evidence>
<dbReference type="Pfam" id="PF21922">
    <property type="entry name" value="PBP_dimer_2"/>
    <property type="match status" value="1"/>
</dbReference>
<dbReference type="InterPro" id="IPR012338">
    <property type="entry name" value="Beta-lactam/transpept-like"/>
</dbReference>
<feature type="domain" description="Penicillin binding protein A dimerisation" evidence="3">
    <location>
        <begin position="79"/>
        <end position="157"/>
    </location>
</feature>
<keyword evidence="1" id="KW-1133">Transmembrane helix</keyword>
<dbReference type="GO" id="GO:0071972">
    <property type="term" value="F:peptidoglycan L,D-transpeptidase activity"/>
    <property type="evidence" value="ECO:0007669"/>
    <property type="project" value="TreeGrafter"/>
</dbReference>
<dbReference type="GO" id="GO:0008658">
    <property type="term" value="F:penicillin binding"/>
    <property type="evidence" value="ECO:0007669"/>
    <property type="project" value="InterPro"/>
</dbReference>
<dbReference type="Gene3D" id="3.90.1310.10">
    <property type="entry name" value="Penicillin-binding protein 2a (Domain 2)"/>
    <property type="match status" value="1"/>
</dbReference>
<keyword evidence="5" id="KW-1185">Reference proteome</keyword>
<dbReference type="InterPro" id="IPR054120">
    <property type="entry name" value="PBPA_dimer"/>
</dbReference>
<feature type="transmembrane region" description="Helical" evidence="1">
    <location>
        <begin position="34"/>
        <end position="54"/>
    </location>
</feature>
<dbReference type="InterPro" id="IPR001460">
    <property type="entry name" value="PCN-bd_Tpept"/>
</dbReference>
<sequence>MEKVQKALESQVKEEEEILQVEERTRKVNREIRLAGVLFVLMFIATIGYFSYYVTAKSRDIINSSYNARLDTFSEKIVRGEIRGSGGEVLAKTVEDEEGNETRNYPYENLFAHVVGYSASGKTGLESSANQYLLTSHLNVIDQVNNELSEVKSPADNVVTTLDPYLQQLAYDALGDYKGACVILEPSTGKILAMVSKPDYNPNTISADWESLISEENQDANLLNRATQGLYPPGSTFKLLTTLEYIREYPDTWENYQFDCEGTLPYGDAVMSCYDNHVHGHLNLRLSLANSCNCSFATVGQQLNLDSFHALCDSFLFNTELPLSMEYKESSFVMDGTSGLAERVQTSIGQGRTMISPIHNAMITSAIANGGTMMSPYLIDRVESSDGKIVKQFMPSSYGKLLSASEAETLTDFMVAVVNEGTSPSLKSDSYQVAGKTGSAEFNSNKEDSHAWFVGFAPAENPEIVISIIYENGGLGGSVATKGAKALFEGYFSKKNGQ</sequence>
<proteinExistence type="predicted"/>
<evidence type="ECO:0000313" key="5">
    <source>
        <dbReference type="Proteomes" id="UP000515823"/>
    </source>
</evidence>
<dbReference type="PANTHER" id="PTHR30627:SF24">
    <property type="entry name" value="PENICILLIN-BINDING PROTEIN 4B"/>
    <property type="match status" value="1"/>
</dbReference>
<accession>A0A7G9G4G9</accession>
<evidence type="ECO:0000313" key="4">
    <source>
        <dbReference type="EMBL" id="QNM05701.1"/>
    </source>
</evidence>
<dbReference type="PANTHER" id="PTHR30627">
    <property type="entry name" value="PEPTIDOGLYCAN D,D-TRANSPEPTIDASE"/>
    <property type="match status" value="1"/>
</dbReference>
<evidence type="ECO:0000256" key="1">
    <source>
        <dbReference type="SAM" id="Phobius"/>
    </source>
</evidence>
<organism evidence="4 5">
    <name type="scientific">Qiania dongpingensis</name>
    <dbReference type="NCBI Taxonomy" id="2763669"/>
    <lineage>
        <taxon>Bacteria</taxon>
        <taxon>Bacillati</taxon>
        <taxon>Bacillota</taxon>
        <taxon>Clostridia</taxon>
        <taxon>Lachnospirales</taxon>
        <taxon>Lachnospiraceae</taxon>
        <taxon>Qiania</taxon>
    </lineage>
</organism>
<reference evidence="4 5" key="1">
    <citation type="submission" date="2020-08" db="EMBL/GenBank/DDBJ databases">
        <authorList>
            <person name="Liu C."/>
            <person name="Sun Q."/>
        </authorList>
    </citation>
    <scope>NUCLEOTIDE SEQUENCE [LARGE SCALE GENOMIC DNA]</scope>
    <source>
        <strain evidence="4 5">NSJ-38</strain>
    </source>
</reference>
<dbReference type="SUPFAM" id="SSF56601">
    <property type="entry name" value="beta-lactamase/transpeptidase-like"/>
    <property type="match status" value="1"/>
</dbReference>
<dbReference type="Gene3D" id="3.40.710.10">
    <property type="entry name" value="DD-peptidase/beta-lactamase superfamily"/>
    <property type="match status" value="1"/>
</dbReference>
<dbReference type="GO" id="GO:0071555">
    <property type="term" value="P:cell wall organization"/>
    <property type="evidence" value="ECO:0007669"/>
    <property type="project" value="TreeGrafter"/>
</dbReference>
<name>A0A7G9G4G9_9FIRM</name>
<dbReference type="KEGG" id="qdo:H9Q78_00570"/>
<dbReference type="EMBL" id="CP060634">
    <property type="protein sequence ID" value="QNM05701.1"/>
    <property type="molecule type" value="Genomic_DNA"/>
</dbReference>
<evidence type="ECO:0000259" key="3">
    <source>
        <dbReference type="Pfam" id="PF21922"/>
    </source>
</evidence>
<protein>
    <submittedName>
        <fullName evidence="4">Penicillin-binding protein 2</fullName>
    </submittedName>
</protein>
<dbReference type="Pfam" id="PF00905">
    <property type="entry name" value="Transpeptidase"/>
    <property type="match status" value="1"/>
</dbReference>
<dbReference type="RefSeq" id="WP_249302929.1">
    <property type="nucleotide sequence ID" value="NZ_CP060634.1"/>
</dbReference>
<dbReference type="AlphaFoldDB" id="A0A7G9G4G9"/>
<gene>
    <name evidence="4" type="ORF">H9Q78_00570</name>
</gene>
<dbReference type="InterPro" id="IPR050515">
    <property type="entry name" value="Beta-lactam/transpept"/>
</dbReference>
<keyword evidence="1" id="KW-0812">Transmembrane</keyword>